<gene>
    <name evidence="6" type="ORF">GCM10009001_07980</name>
</gene>
<comment type="caution">
    <text evidence="6">The sequence shown here is derived from an EMBL/GenBank/DDBJ whole genome shotgun (WGS) entry which is preliminary data.</text>
</comment>
<feature type="transmembrane region" description="Helical" evidence="4">
    <location>
        <begin position="348"/>
        <end position="367"/>
    </location>
</feature>
<accession>A0ABP3QNE1</accession>
<feature type="domain" description="Glycosyltransferase 2-like" evidence="5">
    <location>
        <begin position="45"/>
        <end position="192"/>
    </location>
</feature>
<dbReference type="CDD" id="cd06423">
    <property type="entry name" value="CESA_like"/>
    <property type="match status" value="1"/>
</dbReference>
<evidence type="ECO:0000256" key="1">
    <source>
        <dbReference type="ARBA" id="ARBA00006739"/>
    </source>
</evidence>
<dbReference type="EMBL" id="BAAADS010000005">
    <property type="protein sequence ID" value="GAA0594258.1"/>
    <property type="molecule type" value="Genomic_DNA"/>
</dbReference>
<reference evidence="7" key="1">
    <citation type="journal article" date="2019" name="Int. J. Syst. Evol. Microbiol.">
        <title>The Global Catalogue of Microorganisms (GCM) 10K type strain sequencing project: providing services to taxonomists for standard genome sequencing and annotation.</title>
        <authorList>
            <consortium name="The Broad Institute Genomics Platform"/>
            <consortium name="The Broad Institute Genome Sequencing Center for Infectious Disease"/>
            <person name="Wu L."/>
            <person name="Ma J."/>
        </authorList>
    </citation>
    <scope>NUCLEOTIDE SEQUENCE [LARGE SCALE GENOMIC DNA]</scope>
    <source>
        <strain evidence="7">JCM 15395</strain>
    </source>
</reference>
<dbReference type="RefSeq" id="WP_390350869.1">
    <property type="nucleotide sequence ID" value="NZ_BAAADS010000005.1"/>
</dbReference>
<dbReference type="Gene3D" id="3.90.550.10">
    <property type="entry name" value="Spore Coat Polysaccharide Biosynthesis Protein SpsA, Chain A"/>
    <property type="match status" value="1"/>
</dbReference>
<keyword evidence="7" id="KW-1185">Reference proteome</keyword>
<protein>
    <recommendedName>
        <fullName evidence="5">Glycosyltransferase 2-like domain-containing protein</fullName>
    </recommendedName>
</protein>
<dbReference type="InterPro" id="IPR029044">
    <property type="entry name" value="Nucleotide-diphossugar_trans"/>
</dbReference>
<sequence>MKTLTDISEEKQSLPNRLDYNQLITDNISNASNIGKIYMKPRIAVFIPAHNEEKSIRDCLGGLQDQDLPREIDLDVYVIADNCSDRTEEKAREAGKDFNLNLEVITTENNRQRKVGALNAGWKNIYGDNMDIYFKRLTSYQEIYKQSVKAILGMDADSRLAPNALAQMWEGLMSSRNIGGVMAKYTMRMPKKKSLISKDDVHYEELIVSGQYGGPVTRWWTHQQKQDMASWLLDLQYHGGSTYVLGGQATLFRPEALQDIVDENKLDGPWQNDSDVEDMLLTWQLQKSKWKTLISPNARCFVDAMRSYHTFRQQRNKWNSGTVELLTNNDIEVKSKHKGKLWRSQMKIMIDFTVRFLFVLLMAFAFATDQFHWSWIWITPIVLASVLNMILAAKTPMHRTIDVILAGLLISPEIYLWVKLMTFTEVWLGKLSAHKKDGWANQYKAESGKTSSKLIQGLLSGIIFIMIITFLCFHFRDYLTSPAVQSATQPYLMTGWIALTYLTIFSSLAMLYQIWTLRGRHNA</sequence>
<feature type="transmembrane region" description="Helical" evidence="4">
    <location>
        <begin position="454"/>
        <end position="475"/>
    </location>
</feature>
<evidence type="ECO:0000256" key="4">
    <source>
        <dbReference type="SAM" id="Phobius"/>
    </source>
</evidence>
<keyword evidence="4" id="KW-0472">Membrane</keyword>
<keyword evidence="4" id="KW-0812">Transmembrane</keyword>
<evidence type="ECO:0000259" key="5">
    <source>
        <dbReference type="Pfam" id="PF00535"/>
    </source>
</evidence>
<keyword evidence="3" id="KW-0808">Transferase</keyword>
<keyword evidence="4" id="KW-1133">Transmembrane helix</keyword>
<evidence type="ECO:0000256" key="3">
    <source>
        <dbReference type="ARBA" id="ARBA00022679"/>
    </source>
</evidence>
<evidence type="ECO:0000313" key="7">
    <source>
        <dbReference type="Proteomes" id="UP001500866"/>
    </source>
</evidence>
<organism evidence="6 7">
    <name type="scientific">Virgibacillus siamensis</name>
    <dbReference type="NCBI Taxonomy" id="480071"/>
    <lineage>
        <taxon>Bacteria</taxon>
        <taxon>Bacillati</taxon>
        <taxon>Bacillota</taxon>
        <taxon>Bacilli</taxon>
        <taxon>Bacillales</taxon>
        <taxon>Bacillaceae</taxon>
        <taxon>Virgibacillus</taxon>
    </lineage>
</organism>
<dbReference type="Pfam" id="PF00535">
    <property type="entry name" value="Glycos_transf_2"/>
    <property type="match status" value="1"/>
</dbReference>
<comment type="similarity">
    <text evidence="1">Belongs to the glycosyltransferase 2 family.</text>
</comment>
<dbReference type="Proteomes" id="UP001500866">
    <property type="component" value="Unassembled WGS sequence"/>
</dbReference>
<dbReference type="SUPFAM" id="SSF53448">
    <property type="entry name" value="Nucleotide-diphospho-sugar transferases"/>
    <property type="match status" value="1"/>
</dbReference>
<dbReference type="PANTHER" id="PTHR43630">
    <property type="entry name" value="POLY-BETA-1,6-N-ACETYL-D-GLUCOSAMINE SYNTHASE"/>
    <property type="match status" value="1"/>
</dbReference>
<name>A0ABP3QNE1_9BACI</name>
<dbReference type="InterPro" id="IPR001173">
    <property type="entry name" value="Glyco_trans_2-like"/>
</dbReference>
<feature type="transmembrane region" description="Helical" evidence="4">
    <location>
        <begin position="496"/>
        <end position="515"/>
    </location>
</feature>
<feature type="transmembrane region" description="Helical" evidence="4">
    <location>
        <begin position="373"/>
        <end position="393"/>
    </location>
</feature>
<evidence type="ECO:0000256" key="2">
    <source>
        <dbReference type="ARBA" id="ARBA00022676"/>
    </source>
</evidence>
<dbReference type="PANTHER" id="PTHR43630:SF1">
    <property type="entry name" value="POLY-BETA-1,6-N-ACETYL-D-GLUCOSAMINE SYNTHASE"/>
    <property type="match status" value="1"/>
</dbReference>
<keyword evidence="2" id="KW-0328">Glycosyltransferase</keyword>
<proteinExistence type="inferred from homology"/>
<evidence type="ECO:0000313" key="6">
    <source>
        <dbReference type="EMBL" id="GAA0594258.1"/>
    </source>
</evidence>